<dbReference type="CDD" id="cd05355">
    <property type="entry name" value="SDR_c1"/>
    <property type="match status" value="1"/>
</dbReference>
<name>A0A2S6IV02_9ACTN</name>
<dbReference type="Gene3D" id="3.40.50.720">
    <property type="entry name" value="NAD(P)-binding Rossmann-like Domain"/>
    <property type="match status" value="1"/>
</dbReference>
<protein>
    <recommendedName>
        <fullName evidence="6">NAD(P)-dependent dehydrogenase (Short-subunit alcohol dehydrogenase family)</fullName>
    </recommendedName>
</protein>
<keyword evidence="5" id="KW-1185">Reference proteome</keyword>
<dbReference type="InterPro" id="IPR036291">
    <property type="entry name" value="NAD(P)-bd_dom_sf"/>
</dbReference>
<evidence type="ECO:0000256" key="1">
    <source>
        <dbReference type="ARBA" id="ARBA00006484"/>
    </source>
</evidence>
<dbReference type="FunFam" id="3.40.50.720:FF:000097">
    <property type="entry name" value="SDR family oxidoreductase"/>
    <property type="match status" value="1"/>
</dbReference>
<evidence type="ECO:0000313" key="4">
    <source>
        <dbReference type="EMBL" id="PPK98091.1"/>
    </source>
</evidence>
<dbReference type="AlphaFoldDB" id="A0A2S6IV02"/>
<feature type="compositionally biased region" description="Low complexity" evidence="3">
    <location>
        <begin position="1"/>
        <end position="14"/>
    </location>
</feature>
<feature type="region of interest" description="Disordered" evidence="3">
    <location>
        <begin position="1"/>
        <end position="50"/>
    </location>
</feature>
<evidence type="ECO:0000313" key="5">
    <source>
        <dbReference type="Proteomes" id="UP000239485"/>
    </source>
</evidence>
<comment type="similarity">
    <text evidence="1">Belongs to the short-chain dehydrogenases/reductases (SDR) family.</text>
</comment>
<dbReference type="Pfam" id="PF13561">
    <property type="entry name" value="adh_short_C2"/>
    <property type="match status" value="1"/>
</dbReference>
<dbReference type="SUPFAM" id="SSF51735">
    <property type="entry name" value="NAD(P)-binding Rossmann-fold domains"/>
    <property type="match status" value="1"/>
</dbReference>
<dbReference type="Proteomes" id="UP000239485">
    <property type="component" value="Unassembled WGS sequence"/>
</dbReference>
<accession>A0A2S6IV02</accession>
<feature type="compositionally biased region" description="Basic and acidic residues" evidence="3">
    <location>
        <begin position="37"/>
        <end position="50"/>
    </location>
</feature>
<gene>
    <name evidence="4" type="ORF">CLV92_102244</name>
</gene>
<dbReference type="EMBL" id="PTJD01000002">
    <property type="protein sequence ID" value="PPK98091.1"/>
    <property type="molecule type" value="Genomic_DNA"/>
</dbReference>
<dbReference type="GO" id="GO:0016614">
    <property type="term" value="F:oxidoreductase activity, acting on CH-OH group of donors"/>
    <property type="evidence" value="ECO:0007669"/>
    <property type="project" value="UniProtKB-ARBA"/>
</dbReference>
<evidence type="ECO:0000256" key="2">
    <source>
        <dbReference type="ARBA" id="ARBA00023002"/>
    </source>
</evidence>
<sequence length="298" mass="31901">MPQDQTEPQDPTQEYSQPDSEGEQIPHPGRTGDMGDEPDHGEESYKGSNRLEGKKAVITGGDSGIGRAVAIAFAREGADVLIVHLPDEEEDARTTVGLIEDAGRKGVAVATDIRDEDACQQIVDRAVQEFGRIDVLVNNAAYQMAQPGGIEDITTEQFDRVMKTNIYAMFWLCKKAVPHMQPGSTIINTSSVQAYQPSPPLLDYATTKAGIVNFTKGLGQMLAEKGIRVNSVAPGPIWTPLIPATMDEDKVASFGEDVPLGRAGQPAELAPAFVFFASQESSYITAEVLGVTGGKPLA</sequence>
<proteinExistence type="inferred from homology"/>
<dbReference type="InterPro" id="IPR002347">
    <property type="entry name" value="SDR_fam"/>
</dbReference>
<organism evidence="4 5">
    <name type="scientific">Kineococcus xinjiangensis</name>
    <dbReference type="NCBI Taxonomy" id="512762"/>
    <lineage>
        <taxon>Bacteria</taxon>
        <taxon>Bacillati</taxon>
        <taxon>Actinomycetota</taxon>
        <taxon>Actinomycetes</taxon>
        <taxon>Kineosporiales</taxon>
        <taxon>Kineosporiaceae</taxon>
        <taxon>Kineococcus</taxon>
    </lineage>
</organism>
<dbReference type="OrthoDB" id="9809287at2"/>
<dbReference type="NCBIfam" id="NF005559">
    <property type="entry name" value="PRK07231.1"/>
    <property type="match status" value="1"/>
</dbReference>
<comment type="caution">
    <text evidence="4">The sequence shown here is derived from an EMBL/GenBank/DDBJ whole genome shotgun (WGS) entry which is preliminary data.</text>
</comment>
<keyword evidence="2" id="KW-0560">Oxidoreductase</keyword>
<dbReference type="PANTHER" id="PTHR48107:SF16">
    <property type="entry name" value="NADPH-DEPENDENT ALDEHYDE REDUCTASE 1, CHLOROPLASTIC"/>
    <property type="match status" value="1"/>
</dbReference>
<evidence type="ECO:0000256" key="3">
    <source>
        <dbReference type="SAM" id="MobiDB-lite"/>
    </source>
</evidence>
<dbReference type="PROSITE" id="PS00061">
    <property type="entry name" value="ADH_SHORT"/>
    <property type="match status" value="1"/>
</dbReference>
<evidence type="ECO:0008006" key="6">
    <source>
        <dbReference type="Google" id="ProtNLM"/>
    </source>
</evidence>
<dbReference type="PRINTS" id="PR00080">
    <property type="entry name" value="SDRFAMILY"/>
</dbReference>
<dbReference type="PRINTS" id="PR00081">
    <property type="entry name" value="GDHRDH"/>
</dbReference>
<dbReference type="RefSeq" id="WP_104431523.1">
    <property type="nucleotide sequence ID" value="NZ_PTJD01000002.1"/>
</dbReference>
<dbReference type="InterPro" id="IPR020904">
    <property type="entry name" value="Sc_DH/Rdtase_CS"/>
</dbReference>
<reference evidence="4 5" key="1">
    <citation type="submission" date="2018-02" db="EMBL/GenBank/DDBJ databases">
        <title>Genomic Encyclopedia of Archaeal and Bacterial Type Strains, Phase II (KMG-II): from individual species to whole genera.</title>
        <authorList>
            <person name="Goeker M."/>
        </authorList>
    </citation>
    <scope>NUCLEOTIDE SEQUENCE [LARGE SCALE GENOMIC DNA]</scope>
    <source>
        <strain evidence="4 5">DSM 22857</strain>
    </source>
</reference>
<dbReference type="PANTHER" id="PTHR48107">
    <property type="entry name" value="NADPH-DEPENDENT ALDEHYDE REDUCTASE-LIKE PROTEIN, CHLOROPLASTIC-RELATED"/>
    <property type="match status" value="1"/>
</dbReference>